<name>A0A212EZU0_DANPL</name>
<dbReference type="KEGG" id="dpl:KGM_214617"/>
<keyword evidence="2" id="KW-1185">Reference proteome</keyword>
<gene>
    <name evidence="1" type="ORF">KGM_214617</name>
</gene>
<dbReference type="InParanoid" id="A0A212EZU0"/>
<evidence type="ECO:0000313" key="2">
    <source>
        <dbReference type="Proteomes" id="UP000007151"/>
    </source>
</evidence>
<dbReference type="Proteomes" id="UP000007151">
    <property type="component" value="Unassembled WGS sequence"/>
</dbReference>
<reference evidence="1 2" key="1">
    <citation type="journal article" date="2011" name="Cell">
        <title>The monarch butterfly genome yields insights into long-distance migration.</title>
        <authorList>
            <person name="Zhan S."/>
            <person name="Merlin C."/>
            <person name="Boore J.L."/>
            <person name="Reppert S.M."/>
        </authorList>
    </citation>
    <scope>NUCLEOTIDE SEQUENCE [LARGE SCALE GENOMIC DNA]</scope>
    <source>
        <strain evidence="1">F-2</strain>
    </source>
</reference>
<organism evidence="1 2">
    <name type="scientific">Danaus plexippus plexippus</name>
    <dbReference type="NCBI Taxonomy" id="278856"/>
    <lineage>
        <taxon>Eukaryota</taxon>
        <taxon>Metazoa</taxon>
        <taxon>Ecdysozoa</taxon>
        <taxon>Arthropoda</taxon>
        <taxon>Hexapoda</taxon>
        <taxon>Insecta</taxon>
        <taxon>Pterygota</taxon>
        <taxon>Neoptera</taxon>
        <taxon>Endopterygota</taxon>
        <taxon>Lepidoptera</taxon>
        <taxon>Glossata</taxon>
        <taxon>Ditrysia</taxon>
        <taxon>Papilionoidea</taxon>
        <taxon>Nymphalidae</taxon>
        <taxon>Danainae</taxon>
        <taxon>Danaini</taxon>
        <taxon>Danaina</taxon>
        <taxon>Danaus</taxon>
        <taxon>Danaus</taxon>
    </lineage>
</organism>
<protein>
    <submittedName>
        <fullName evidence="1">Uncharacterized protein</fullName>
    </submittedName>
</protein>
<dbReference type="AlphaFoldDB" id="A0A212EZU0"/>
<proteinExistence type="predicted"/>
<dbReference type="EMBL" id="AGBW02011239">
    <property type="protein sequence ID" value="OWR46964.1"/>
    <property type="molecule type" value="Genomic_DNA"/>
</dbReference>
<accession>A0A212EZU0</accession>
<dbReference type="eggNOG" id="ENOG502T3M6">
    <property type="taxonomic scope" value="Eukaryota"/>
</dbReference>
<comment type="caution">
    <text evidence="1">The sequence shown here is derived from an EMBL/GenBank/DDBJ whole genome shotgun (WGS) entry which is preliminary data.</text>
</comment>
<sequence>MTMLVGDIIQDTTWRISLLDTMQKANSDNVAFEVGYLTHIIQDRYRRMIDMYKTCHSIRTRLYIMELIIYLHDIEQIYWEINHLTNMLHEIERKYNHVDTTTFRYGAWDGTGDDNTTMASKDREEVEHVTLVTKGKKKSRFVMDKYIKEGWWSTKRTKKKHFWKMDYGWDEGIADWCNRAELYFHAQNHSKRIISVSDLYNTLKILGPQDRIINELSWGTKIRILKKYPQKPERRVGLSYLRTLDDTTIHSMSTKSLMTPVKNEDSSMKMKLFRLMYEAVRDSELKVKRAELIRSYYSNYSAFEIGFLIGDITDKYNVMTDISLTLKRLYNDWKPMEHINAYEQIANKGIEIGHLIDMIKIINKRTPYAGSG</sequence>
<evidence type="ECO:0000313" key="1">
    <source>
        <dbReference type="EMBL" id="OWR46964.1"/>
    </source>
</evidence>